<gene>
    <name evidence="2" type="ORF">IQ26_07267</name>
</gene>
<dbReference type="OrthoDB" id="9813304at2"/>
<evidence type="ECO:0000256" key="1">
    <source>
        <dbReference type="SAM" id="Phobius"/>
    </source>
</evidence>
<dbReference type="Proteomes" id="UP000317122">
    <property type="component" value="Unassembled WGS sequence"/>
</dbReference>
<keyword evidence="1" id="KW-1133">Transmembrane helix</keyword>
<dbReference type="EMBL" id="VLKT01000090">
    <property type="protein sequence ID" value="TWI18736.1"/>
    <property type="molecule type" value="Genomic_DNA"/>
</dbReference>
<keyword evidence="1" id="KW-0812">Transmembrane</keyword>
<evidence type="ECO:0000313" key="2">
    <source>
        <dbReference type="EMBL" id="TWI18736.1"/>
    </source>
</evidence>
<reference evidence="2 3" key="1">
    <citation type="journal article" date="2015" name="Stand. Genomic Sci.">
        <title>Genomic Encyclopedia of Bacterial and Archaeal Type Strains, Phase III: the genomes of soil and plant-associated and newly described type strains.</title>
        <authorList>
            <person name="Whitman W.B."/>
            <person name="Woyke T."/>
            <person name="Klenk H.P."/>
            <person name="Zhou Y."/>
            <person name="Lilburn T.G."/>
            <person name="Beck B.J."/>
            <person name="De Vos P."/>
            <person name="Vandamme P."/>
            <person name="Eisen J.A."/>
            <person name="Garrity G."/>
            <person name="Hugenholtz P."/>
            <person name="Kyrpides N.C."/>
        </authorList>
    </citation>
    <scope>NUCLEOTIDE SEQUENCE [LARGE SCALE GENOMIC DNA]</scope>
    <source>
        <strain evidence="2 3">CGMCC 1.2546</strain>
    </source>
</reference>
<keyword evidence="1" id="KW-0472">Membrane</keyword>
<keyword evidence="3" id="KW-1185">Reference proteome</keyword>
<organism evidence="2 3">
    <name type="scientific">Mesorhizobium tianshanense</name>
    <dbReference type="NCBI Taxonomy" id="39844"/>
    <lineage>
        <taxon>Bacteria</taxon>
        <taxon>Pseudomonadati</taxon>
        <taxon>Pseudomonadota</taxon>
        <taxon>Alphaproteobacteria</taxon>
        <taxon>Hyphomicrobiales</taxon>
        <taxon>Phyllobacteriaceae</taxon>
        <taxon>Mesorhizobium</taxon>
    </lineage>
</organism>
<dbReference type="RefSeq" id="WP_145723195.1">
    <property type="nucleotide sequence ID" value="NZ_BSPF01000036.1"/>
</dbReference>
<dbReference type="InterPro" id="IPR012667">
    <property type="entry name" value="CbtB_put"/>
</dbReference>
<dbReference type="NCBIfam" id="TIGR02459">
    <property type="entry name" value="CbtB"/>
    <property type="match status" value="1"/>
</dbReference>
<name>A0A562MFR3_9HYPH</name>
<evidence type="ECO:0000313" key="3">
    <source>
        <dbReference type="Proteomes" id="UP000317122"/>
    </source>
</evidence>
<feature type="transmembrane region" description="Helical" evidence="1">
    <location>
        <begin position="21"/>
        <end position="40"/>
    </location>
</feature>
<proteinExistence type="predicted"/>
<comment type="caution">
    <text evidence="2">The sequence shown here is derived from an EMBL/GenBank/DDBJ whole genome shotgun (WGS) entry which is preliminary data.</text>
</comment>
<dbReference type="AlphaFoldDB" id="A0A562MFR3"/>
<dbReference type="Pfam" id="PF09489">
    <property type="entry name" value="CbtB"/>
    <property type="match status" value="1"/>
</dbReference>
<accession>A0A562MFR3</accession>
<sequence length="59" mass="6333">MNTASVSLGASVSSQSRFMQLALAAFLGIFVMGFVGFSQIDAVHNAAHDYRHSMAFPCH</sequence>
<protein>
    <submittedName>
        <fullName evidence="2">Cobalt transporter subunit CbtB</fullName>
    </submittedName>
</protein>